<proteinExistence type="predicted"/>
<name>A7ITQ6_PBCVM</name>
<dbReference type="Proteomes" id="UP000246715">
    <property type="component" value="Segment"/>
</dbReference>
<organismHost>
    <name type="scientific">Paramecium bursaria</name>
    <dbReference type="NCBI Taxonomy" id="74790"/>
</organismHost>
<reference evidence="1 2" key="1">
    <citation type="journal article" date="2007" name="Virology">
        <title>Sequence and annotation of the 314-kb MT325 and the 321-kb FR483 viruses that infect Chlorella Pbi.</title>
        <authorList>
            <person name="Fitzgerald L.A."/>
            <person name="Graves M.V."/>
            <person name="Li X."/>
            <person name="Feldblyum T."/>
            <person name="Hartigan J."/>
            <person name="Van Etten J.L."/>
        </authorList>
    </citation>
    <scope>NUCLEOTIDE SEQUENCE [LARGE SCALE GENOMIC DNA]</scope>
    <source>
        <strain evidence="1 2">MT325</strain>
    </source>
</reference>
<protein>
    <submittedName>
        <fullName evidence="1">Uncharacterized protein m176R</fullName>
    </submittedName>
</protein>
<sequence>MLLHGNEDIMSIEIDVLNYYLDHGLAINVNQWFWKLISHIGKARPQARHGDYHINFLGISSIVDVCDVVHDAFQ</sequence>
<accession>A7ITQ6</accession>
<organism evidence="1 2">
    <name type="scientific">Paramecium bursaria Chlorella virus MT325</name>
    <name type="common">PBCV-MT325</name>
    <dbReference type="NCBI Taxonomy" id="346932"/>
    <lineage>
        <taxon>Viruses</taxon>
        <taxon>Varidnaviria</taxon>
        <taxon>Bamfordvirae</taxon>
        <taxon>Nucleocytoviricota</taxon>
        <taxon>Megaviricetes</taxon>
        <taxon>Algavirales</taxon>
        <taxon>Phycodnaviridae</taxon>
        <taxon>Chlorovirus</taxon>
        <taxon>Chlorovirus conductrix</taxon>
        <taxon>Paramecium bursaria Chlorella virus A1</taxon>
    </lineage>
</organism>
<evidence type="ECO:0000313" key="1">
    <source>
        <dbReference type="EMBL" id="ABT13730.1"/>
    </source>
</evidence>
<gene>
    <name evidence="1" type="primary">m176R</name>
    <name evidence="1" type="ORF">MT325_m176R</name>
</gene>
<dbReference type="EMBL" id="DQ491001">
    <property type="protein sequence ID" value="ABT13730.1"/>
    <property type="molecule type" value="Genomic_DNA"/>
</dbReference>
<evidence type="ECO:0000313" key="2">
    <source>
        <dbReference type="Proteomes" id="UP000246715"/>
    </source>
</evidence>